<accession>A0A848MLB1</accession>
<keyword evidence="2 8" id="KW-0813">Transport</keyword>
<keyword evidence="5 8" id="KW-0812">Transmembrane</keyword>
<keyword evidence="4" id="KW-0997">Cell inner membrane</keyword>
<reference evidence="10 11" key="1">
    <citation type="submission" date="2020-01" db="EMBL/GenBank/DDBJ databases">
        <authorList>
            <person name="Lee S.D."/>
        </authorList>
    </citation>
    <scope>NUCLEOTIDE SEQUENCE [LARGE SCALE GENOMIC DNA]</scope>
    <source>
        <strain evidence="10 11">SAP-1</strain>
    </source>
</reference>
<evidence type="ECO:0000313" key="10">
    <source>
        <dbReference type="EMBL" id="NMP29338.1"/>
    </source>
</evidence>
<feature type="transmembrane region" description="Helical" evidence="8">
    <location>
        <begin position="76"/>
        <end position="95"/>
    </location>
</feature>
<evidence type="ECO:0000256" key="7">
    <source>
        <dbReference type="ARBA" id="ARBA00023136"/>
    </source>
</evidence>
<dbReference type="Gene3D" id="1.10.3720.10">
    <property type="entry name" value="MetI-like"/>
    <property type="match status" value="1"/>
</dbReference>
<dbReference type="RefSeq" id="WP_169405052.1">
    <property type="nucleotide sequence ID" value="NZ_JAADJU010000013.1"/>
</dbReference>
<feature type="transmembrane region" description="Helical" evidence="8">
    <location>
        <begin position="240"/>
        <end position="263"/>
    </location>
</feature>
<dbReference type="PANTHER" id="PTHR43357">
    <property type="entry name" value="INNER MEMBRANE ABC TRANSPORTER PERMEASE PROTEIN YDCV"/>
    <property type="match status" value="1"/>
</dbReference>
<feature type="transmembrane region" description="Helical" evidence="8">
    <location>
        <begin position="192"/>
        <end position="220"/>
    </location>
</feature>
<gene>
    <name evidence="10" type="ORF">GW590_21030</name>
</gene>
<evidence type="ECO:0000256" key="2">
    <source>
        <dbReference type="ARBA" id="ARBA00022448"/>
    </source>
</evidence>
<evidence type="ECO:0000256" key="3">
    <source>
        <dbReference type="ARBA" id="ARBA00022475"/>
    </source>
</evidence>
<evidence type="ECO:0000313" key="11">
    <source>
        <dbReference type="Proteomes" id="UP000585363"/>
    </source>
</evidence>
<comment type="similarity">
    <text evidence="8">Belongs to the binding-protein-dependent transport system permease family.</text>
</comment>
<organism evidence="10 11">
    <name type="scientific">Rouxiella aceris</name>
    <dbReference type="NCBI Taxonomy" id="2703884"/>
    <lineage>
        <taxon>Bacteria</taxon>
        <taxon>Pseudomonadati</taxon>
        <taxon>Pseudomonadota</taxon>
        <taxon>Gammaproteobacteria</taxon>
        <taxon>Enterobacterales</taxon>
        <taxon>Yersiniaceae</taxon>
        <taxon>Rouxiella</taxon>
    </lineage>
</organism>
<dbReference type="GO" id="GO:0005886">
    <property type="term" value="C:plasma membrane"/>
    <property type="evidence" value="ECO:0007669"/>
    <property type="project" value="UniProtKB-SubCell"/>
</dbReference>
<evidence type="ECO:0000256" key="1">
    <source>
        <dbReference type="ARBA" id="ARBA00004429"/>
    </source>
</evidence>
<evidence type="ECO:0000259" key="9">
    <source>
        <dbReference type="PROSITE" id="PS50928"/>
    </source>
</evidence>
<dbReference type="PROSITE" id="PS50928">
    <property type="entry name" value="ABC_TM1"/>
    <property type="match status" value="1"/>
</dbReference>
<dbReference type="PANTHER" id="PTHR43357:SF4">
    <property type="entry name" value="INNER MEMBRANE ABC TRANSPORTER PERMEASE PROTEIN YDCV"/>
    <property type="match status" value="1"/>
</dbReference>
<dbReference type="GO" id="GO:0055085">
    <property type="term" value="P:transmembrane transport"/>
    <property type="evidence" value="ECO:0007669"/>
    <property type="project" value="InterPro"/>
</dbReference>
<dbReference type="InterPro" id="IPR000515">
    <property type="entry name" value="MetI-like"/>
</dbReference>
<reference evidence="10 11" key="2">
    <citation type="submission" date="2020-06" db="EMBL/GenBank/DDBJ databases">
        <title>Polyphasic characterization of a Rahnella strain isolated from tree sap.</title>
        <authorList>
            <person name="Kim I.S."/>
        </authorList>
    </citation>
    <scope>NUCLEOTIDE SEQUENCE [LARGE SCALE GENOMIC DNA]</scope>
    <source>
        <strain evidence="10 11">SAP-1</strain>
    </source>
</reference>
<sequence length="277" mass="30387">MNIKPKGYTLLRLWRWTFNFYSSAILLFLIIPVLIIVPLSFNSGSFLSYPLNGFSLRWYHTFFHSDEWLSSLGNSLLIAPLATLLATALGVLASMGLTRGEFRGKSLVMAILISPMIAPVVIIAVGMFFFFARMSLLNSYLGLVLAHALLGVPFVVITVTAVLKSYDKNLSRAAANLGASPWYTFRKITLPLIAPGVFSGALFAFAASFDEVVVTLFLASPRQRTLPIQMFAGIRENLDPTIAAAATLMVAASLILLLVMELLRRRGERLRTATAGH</sequence>
<keyword evidence="7 8" id="KW-0472">Membrane</keyword>
<evidence type="ECO:0000256" key="4">
    <source>
        <dbReference type="ARBA" id="ARBA00022519"/>
    </source>
</evidence>
<dbReference type="Proteomes" id="UP000585363">
    <property type="component" value="Unassembled WGS sequence"/>
</dbReference>
<feature type="domain" description="ABC transmembrane type-1" evidence="9">
    <location>
        <begin position="72"/>
        <end position="260"/>
    </location>
</feature>
<feature type="transmembrane region" description="Helical" evidence="8">
    <location>
        <begin position="144"/>
        <end position="163"/>
    </location>
</feature>
<keyword evidence="3" id="KW-1003">Cell membrane</keyword>
<evidence type="ECO:0000256" key="6">
    <source>
        <dbReference type="ARBA" id="ARBA00022989"/>
    </source>
</evidence>
<keyword evidence="11" id="KW-1185">Reference proteome</keyword>
<comment type="caution">
    <text evidence="10">The sequence shown here is derived from an EMBL/GenBank/DDBJ whole genome shotgun (WGS) entry which is preliminary data.</text>
</comment>
<comment type="subcellular location">
    <subcellularLocation>
        <location evidence="1">Cell inner membrane</location>
        <topology evidence="1">Multi-pass membrane protein</topology>
    </subcellularLocation>
    <subcellularLocation>
        <location evidence="8">Cell membrane</location>
        <topology evidence="8">Multi-pass membrane protein</topology>
    </subcellularLocation>
</comment>
<feature type="transmembrane region" description="Helical" evidence="8">
    <location>
        <begin position="107"/>
        <end position="132"/>
    </location>
</feature>
<keyword evidence="6 8" id="KW-1133">Transmembrane helix</keyword>
<dbReference type="AlphaFoldDB" id="A0A848MLB1"/>
<name>A0A848MLB1_9GAMM</name>
<proteinExistence type="inferred from homology"/>
<protein>
    <submittedName>
        <fullName evidence="10">ABC transporter permease</fullName>
    </submittedName>
</protein>
<dbReference type="SUPFAM" id="SSF161098">
    <property type="entry name" value="MetI-like"/>
    <property type="match status" value="1"/>
</dbReference>
<dbReference type="CDD" id="cd06261">
    <property type="entry name" value="TM_PBP2"/>
    <property type="match status" value="1"/>
</dbReference>
<evidence type="ECO:0000256" key="5">
    <source>
        <dbReference type="ARBA" id="ARBA00022692"/>
    </source>
</evidence>
<dbReference type="EMBL" id="JAADJU010000013">
    <property type="protein sequence ID" value="NMP29338.1"/>
    <property type="molecule type" value="Genomic_DNA"/>
</dbReference>
<feature type="transmembrane region" description="Helical" evidence="8">
    <location>
        <begin position="20"/>
        <end position="41"/>
    </location>
</feature>
<dbReference type="InterPro" id="IPR035906">
    <property type="entry name" value="MetI-like_sf"/>
</dbReference>
<evidence type="ECO:0000256" key="8">
    <source>
        <dbReference type="RuleBase" id="RU363032"/>
    </source>
</evidence>
<dbReference type="Pfam" id="PF00528">
    <property type="entry name" value="BPD_transp_1"/>
    <property type="match status" value="1"/>
</dbReference>